<reference evidence="13" key="1">
    <citation type="journal article" date="2022" name="bioRxiv">
        <title>Deciphering the potential niche of two novel black yeast fungi from a biological soil crust based on their genomes, phenotypes, and melanin regulation.</title>
        <authorList>
            <consortium name="DOE Joint Genome Institute"/>
            <person name="Carr E.C."/>
            <person name="Barton Q."/>
            <person name="Grambo S."/>
            <person name="Sullivan M."/>
            <person name="Renfro C.M."/>
            <person name="Kuo A."/>
            <person name="Pangilinan J."/>
            <person name="Lipzen A."/>
            <person name="Keymanesh K."/>
            <person name="Savage E."/>
            <person name="Barry K."/>
            <person name="Grigoriev I.V."/>
            <person name="Riekhof W.R."/>
            <person name="Harris S.S."/>
        </authorList>
    </citation>
    <scope>NUCLEOTIDE SEQUENCE</scope>
    <source>
        <strain evidence="13">JF 03-4F</strain>
    </source>
</reference>
<gene>
    <name evidence="13" type="ORF">EDD36DRAFT_102504</name>
</gene>
<dbReference type="EC" id="3.2.1.14" evidence="2"/>
<name>A0AAN6DLK4_9EURO</name>
<dbReference type="SUPFAM" id="SSF51445">
    <property type="entry name" value="(Trans)glycosidases"/>
    <property type="match status" value="1"/>
</dbReference>
<evidence type="ECO:0000256" key="3">
    <source>
        <dbReference type="ARBA" id="ARBA00022801"/>
    </source>
</evidence>
<evidence type="ECO:0000259" key="12">
    <source>
        <dbReference type="PROSITE" id="PS51910"/>
    </source>
</evidence>
<dbReference type="EMBL" id="MU404363">
    <property type="protein sequence ID" value="KAI1608546.1"/>
    <property type="molecule type" value="Genomic_DNA"/>
</dbReference>
<evidence type="ECO:0000256" key="10">
    <source>
        <dbReference type="SAM" id="MobiDB-lite"/>
    </source>
</evidence>
<feature type="chain" id="PRO_5042837466" description="chitinase" evidence="11">
    <location>
        <begin position="24"/>
        <end position="539"/>
    </location>
</feature>
<dbReference type="GO" id="GO:0005576">
    <property type="term" value="C:extracellular region"/>
    <property type="evidence" value="ECO:0007669"/>
    <property type="project" value="TreeGrafter"/>
</dbReference>
<dbReference type="InterPro" id="IPR001223">
    <property type="entry name" value="Glyco_hydro18_cat"/>
</dbReference>
<feature type="domain" description="GH18" evidence="12">
    <location>
        <begin position="203"/>
        <end position="539"/>
    </location>
</feature>
<keyword evidence="6 8" id="KW-0326">Glycosidase</keyword>
<comment type="similarity">
    <text evidence="9">Belongs to the glycosyl hydrolase 18 family.</text>
</comment>
<keyword evidence="14" id="KW-1185">Reference proteome</keyword>
<evidence type="ECO:0000256" key="8">
    <source>
        <dbReference type="RuleBase" id="RU000489"/>
    </source>
</evidence>
<dbReference type="InterPro" id="IPR050542">
    <property type="entry name" value="Glycosyl_Hydrlase18_Chitinase"/>
</dbReference>
<keyword evidence="4" id="KW-0146">Chitin degradation</keyword>
<dbReference type="GO" id="GO:0006032">
    <property type="term" value="P:chitin catabolic process"/>
    <property type="evidence" value="ECO:0007669"/>
    <property type="project" value="UniProtKB-KW"/>
</dbReference>
<dbReference type="Pfam" id="PF00704">
    <property type="entry name" value="Glyco_hydro_18"/>
    <property type="match status" value="1"/>
</dbReference>
<evidence type="ECO:0000256" key="5">
    <source>
        <dbReference type="ARBA" id="ARBA00023277"/>
    </source>
</evidence>
<dbReference type="GO" id="GO:0000272">
    <property type="term" value="P:polysaccharide catabolic process"/>
    <property type="evidence" value="ECO:0007669"/>
    <property type="project" value="UniProtKB-KW"/>
</dbReference>
<protein>
    <recommendedName>
        <fullName evidence="2">chitinase</fullName>
        <ecNumber evidence="2">3.2.1.14</ecNumber>
    </recommendedName>
</protein>
<proteinExistence type="inferred from homology"/>
<feature type="region of interest" description="Disordered" evidence="10">
    <location>
        <begin position="151"/>
        <end position="175"/>
    </location>
</feature>
<keyword evidence="3 8" id="KW-0378">Hydrolase</keyword>
<keyword evidence="5" id="KW-0119">Carbohydrate metabolism</keyword>
<keyword evidence="7" id="KW-0624">Polysaccharide degradation</keyword>
<dbReference type="Gene3D" id="3.20.20.80">
    <property type="entry name" value="Glycosidases"/>
    <property type="match status" value="1"/>
</dbReference>
<evidence type="ECO:0000256" key="1">
    <source>
        <dbReference type="ARBA" id="ARBA00000822"/>
    </source>
</evidence>
<evidence type="ECO:0000256" key="11">
    <source>
        <dbReference type="SAM" id="SignalP"/>
    </source>
</evidence>
<evidence type="ECO:0000313" key="13">
    <source>
        <dbReference type="EMBL" id="KAI1608546.1"/>
    </source>
</evidence>
<sequence length="539" mass="56490">MLISNSLVSFTFPFLLCISPIAALGPGRNEIASDAQDLLDNLKLSHRDLVANLRRRDPNAEYWTKLAGSQPSGTPSTLSDELSHVLGDLGSSLNQLIQILSSVYDIAPPILVSDSSSSTVLPITALNTASSTATTPATTLVTAQATIPTTTTEATPTTISVTSPTTAPTTTSAPAFTTNTNITSTIPSSSSSTTYTFNPQASNLNVVYYSQTDLTSKVPLTQICNDPSVDIIILAFVTELFANGGWPALNLGSNCWAASAAQQAAGATGLLDCVGDGFNSQITTCQSQGKKVLLSLGGSTGNLAIPSDEMALEAANTLWSLFLGGSNATTSPIRPFGSVVLDGIDLDNESPSNEPHLATLMSTLRSLLATDTSKQYYLTAAPQCPQPDQSIPVPELLPYIDFFGVQFYNNPSCQVNAGQGFLSSVQSWSQALQNTSTSKLKRSSSRFWPRQSASSMAGTFVNINNGVTAPRLLIGTPAFAGAGSGFVSVSEYQSILQQVAALDLPNLAGAMFWDGAYEVESGGGDNGTTYAQIVREVFA</sequence>
<dbReference type="Proteomes" id="UP001203852">
    <property type="component" value="Unassembled WGS sequence"/>
</dbReference>
<dbReference type="PANTHER" id="PTHR45708">
    <property type="entry name" value="ENDOCHITINASE"/>
    <property type="match status" value="1"/>
</dbReference>
<evidence type="ECO:0000256" key="2">
    <source>
        <dbReference type="ARBA" id="ARBA00012729"/>
    </source>
</evidence>
<comment type="catalytic activity">
    <reaction evidence="1">
        <text>Random endo-hydrolysis of N-acetyl-beta-D-glucosaminide (1-&gt;4)-beta-linkages in chitin and chitodextrins.</text>
        <dbReference type="EC" id="3.2.1.14"/>
    </reaction>
</comment>
<dbReference type="InterPro" id="IPR017853">
    <property type="entry name" value="GH"/>
</dbReference>
<evidence type="ECO:0000256" key="4">
    <source>
        <dbReference type="ARBA" id="ARBA00023024"/>
    </source>
</evidence>
<feature type="signal peptide" evidence="11">
    <location>
        <begin position="1"/>
        <end position="23"/>
    </location>
</feature>
<dbReference type="GO" id="GO:0008843">
    <property type="term" value="F:endochitinase activity"/>
    <property type="evidence" value="ECO:0007669"/>
    <property type="project" value="UniProtKB-EC"/>
</dbReference>
<comment type="caution">
    <text evidence="13">The sequence shown here is derived from an EMBL/GenBank/DDBJ whole genome shotgun (WGS) entry which is preliminary data.</text>
</comment>
<dbReference type="PROSITE" id="PS01095">
    <property type="entry name" value="GH18_1"/>
    <property type="match status" value="1"/>
</dbReference>
<evidence type="ECO:0000256" key="6">
    <source>
        <dbReference type="ARBA" id="ARBA00023295"/>
    </source>
</evidence>
<evidence type="ECO:0000313" key="14">
    <source>
        <dbReference type="Proteomes" id="UP001203852"/>
    </source>
</evidence>
<dbReference type="PANTHER" id="PTHR45708:SF49">
    <property type="entry name" value="ENDOCHITINASE"/>
    <property type="match status" value="1"/>
</dbReference>
<accession>A0AAN6DLK4</accession>
<keyword evidence="11" id="KW-0732">Signal</keyword>
<evidence type="ECO:0000256" key="7">
    <source>
        <dbReference type="ARBA" id="ARBA00023326"/>
    </source>
</evidence>
<dbReference type="InterPro" id="IPR001579">
    <property type="entry name" value="Glyco_hydro_18_chit_AS"/>
</dbReference>
<dbReference type="PROSITE" id="PS51910">
    <property type="entry name" value="GH18_2"/>
    <property type="match status" value="1"/>
</dbReference>
<dbReference type="AlphaFoldDB" id="A0AAN6DLK4"/>
<organism evidence="13 14">
    <name type="scientific">Exophiala viscosa</name>
    <dbReference type="NCBI Taxonomy" id="2486360"/>
    <lineage>
        <taxon>Eukaryota</taxon>
        <taxon>Fungi</taxon>
        <taxon>Dikarya</taxon>
        <taxon>Ascomycota</taxon>
        <taxon>Pezizomycotina</taxon>
        <taxon>Eurotiomycetes</taxon>
        <taxon>Chaetothyriomycetidae</taxon>
        <taxon>Chaetothyriales</taxon>
        <taxon>Herpotrichiellaceae</taxon>
        <taxon>Exophiala</taxon>
    </lineage>
</organism>
<evidence type="ECO:0000256" key="9">
    <source>
        <dbReference type="RuleBase" id="RU004453"/>
    </source>
</evidence>